<organism evidence="1 2">
    <name type="scientific">Trifolium medium</name>
    <dbReference type="NCBI Taxonomy" id="97028"/>
    <lineage>
        <taxon>Eukaryota</taxon>
        <taxon>Viridiplantae</taxon>
        <taxon>Streptophyta</taxon>
        <taxon>Embryophyta</taxon>
        <taxon>Tracheophyta</taxon>
        <taxon>Spermatophyta</taxon>
        <taxon>Magnoliopsida</taxon>
        <taxon>eudicotyledons</taxon>
        <taxon>Gunneridae</taxon>
        <taxon>Pentapetalae</taxon>
        <taxon>rosids</taxon>
        <taxon>fabids</taxon>
        <taxon>Fabales</taxon>
        <taxon>Fabaceae</taxon>
        <taxon>Papilionoideae</taxon>
        <taxon>50 kb inversion clade</taxon>
        <taxon>NPAAA clade</taxon>
        <taxon>Hologalegina</taxon>
        <taxon>IRL clade</taxon>
        <taxon>Trifolieae</taxon>
        <taxon>Trifolium</taxon>
    </lineage>
</organism>
<sequence length="38" mass="4124">MPPPAHPPEAQAAHVVESPIAVSVLALKTQWLIHLNFL</sequence>
<comment type="caution">
    <text evidence="1">The sequence shown here is derived from an EMBL/GenBank/DDBJ whole genome shotgun (WGS) entry which is preliminary data.</text>
</comment>
<evidence type="ECO:0000313" key="2">
    <source>
        <dbReference type="Proteomes" id="UP000265520"/>
    </source>
</evidence>
<dbReference type="AlphaFoldDB" id="A0A392T2T8"/>
<proteinExistence type="predicted"/>
<dbReference type="Proteomes" id="UP000265520">
    <property type="component" value="Unassembled WGS sequence"/>
</dbReference>
<protein>
    <submittedName>
        <fullName evidence="1">Uncharacterized protein</fullName>
    </submittedName>
</protein>
<name>A0A392T2T8_9FABA</name>
<accession>A0A392T2T8</accession>
<reference evidence="1 2" key="1">
    <citation type="journal article" date="2018" name="Front. Plant Sci.">
        <title>Red Clover (Trifolium pratense) and Zigzag Clover (T. medium) - A Picture of Genomic Similarities and Differences.</title>
        <authorList>
            <person name="Dluhosova J."/>
            <person name="Istvanek J."/>
            <person name="Nedelnik J."/>
            <person name="Repkova J."/>
        </authorList>
    </citation>
    <scope>NUCLEOTIDE SEQUENCE [LARGE SCALE GENOMIC DNA]</scope>
    <source>
        <strain evidence="2">cv. 10/8</strain>
        <tissue evidence="1">Leaf</tissue>
    </source>
</reference>
<dbReference type="EMBL" id="LXQA010482153">
    <property type="protein sequence ID" value="MCI54615.1"/>
    <property type="molecule type" value="Genomic_DNA"/>
</dbReference>
<keyword evidence="2" id="KW-1185">Reference proteome</keyword>
<evidence type="ECO:0000313" key="1">
    <source>
        <dbReference type="EMBL" id="MCI54615.1"/>
    </source>
</evidence>